<keyword evidence="4" id="KW-0547">Nucleotide-binding</keyword>
<sequence length="557" mass="62545">MSPEQVQQFLQTVETSLGTDILPQVSLLSGGTDSDNDESVILLVGVSGGCDSMALLHALLDISTTAVNPTPPQDSNNRMAGARRCFHNLNQDFELHVVHFDHCQRGLESQLDCQLVQDTCKERGVPCHVYTWDDDNDDGTENNKTFSQDSARKWRQSTMAQLLQTLTSTTIASSLMDDGVADDSSSQRRRPGVILTAHHADDSQETILLKLLRGVHIQNLSGMAPLQQIQQDGTTLLGRPLLELTKNQIQGYLHSQGYVWREDASNQSNKYLRNRVRNQLIPLLEDLVGSQDVLTKRLRNLEEQCQHLQTDLSSRADEVMKRHVDARGHFLLPQNKELLSDLVMRQAMYSWISSSANNQQFSYDVWKNVELQLEDYPNNRQWTLPLGDGWHVTRLGDSLQVVSQLVSEDVETENTAEIRGEPLRWSCIDSQGTQPDGGDSEIRLHTALTITDHSSLRFVKTTVACSSGVKWMFTPPWRKGRSPLKLKNFLRGQKVPLHLRDLVPIVYGNHEGELDPPSLVAVFVNGEWIVDAAWDPSFVGTAKDSNIIVLRLTKDDT</sequence>
<comment type="catalytic activity">
    <reaction evidence="6">
        <text>cytidine(34) in tRNA(Ile2) + L-lysine + ATP = lysidine(34) in tRNA(Ile2) + AMP + diphosphate + H(+)</text>
        <dbReference type="Rhea" id="RHEA:43744"/>
        <dbReference type="Rhea" id="RHEA-COMP:10625"/>
        <dbReference type="Rhea" id="RHEA-COMP:10670"/>
        <dbReference type="ChEBI" id="CHEBI:15378"/>
        <dbReference type="ChEBI" id="CHEBI:30616"/>
        <dbReference type="ChEBI" id="CHEBI:32551"/>
        <dbReference type="ChEBI" id="CHEBI:33019"/>
        <dbReference type="ChEBI" id="CHEBI:82748"/>
        <dbReference type="ChEBI" id="CHEBI:83665"/>
        <dbReference type="ChEBI" id="CHEBI:456215"/>
        <dbReference type="EC" id="6.3.4.19"/>
    </reaction>
</comment>
<feature type="coiled-coil region" evidence="7">
    <location>
        <begin position="284"/>
        <end position="318"/>
    </location>
</feature>
<dbReference type="CDD" id="cd01992">
    <property type="entry name" value="TilS_N"/>
    <property type="match status" value="1"/>
</dbReference>
<gene>
    <name evidence="9" type="ORF">SEMRO_2884_G339320.1</name>
</gene>
<proteinExistence type="inferred from homology"/>
<dbReference type="Proteomes" id="UP001153069">
    <property type="component" value="Unassembled WGS sequence"/>
</dbReference>
<evidence type="ECO:0000256" key="4">
    <source>
        <dbReference type="ARBA" id="ARBA00022741"/>
    </source>
</evidence>
<dbReference type="PANTHER" id="PTHR43033">
    <property type="entry name" value="TRNA(ILE)-LYSIDINE SYNTHASE-RELATED"/>
    <property type="match status" value="1"/>
</dbReference>
<dbReference type="Pfam" id="PF01171">
    <property type="entry name" value="ATP_bind_3"/>
    <property type="match status" value="2"/>
</dbReference>
<keyword evidence="10" id="KW-1185">Reference proteome</keyword>
<dbReference type="OrthoDB" id="46912at2759"/>
<reference evidence="9" key="1">
    <citation type="submission" date="2020-06" db="EMBL/GenBank/DDBJ databases">
        <authorList>
            <consortium name="Plant Systems Biology data submission"/>
        </authorList>
    </citation>
    <scope>NUCLEOTIDE SEQUENCE</scope>
    <source>
        <strain evidence="9">D6</strain>
    </source>
</reference>
<name>A0A9N8HYJ6_9STRA</name>
<keyword evidence="2" id="KW-0436">Ligase</keyword>
<dbReference type="InterPro" id="IPR011063">
    <property type="entry name" value="TilS/TtcA_N"/>
</dbReference>
<dbReference type="GO" id="GO:0008033">
    <property type="term" value="P:tRNA processing"/>
    <property type="evidence" value="ECO:0007669"/>
    <property type="project" value="UniProtKB-KW"/>
</dbReference>
<feature type="domain" description="tRNA(Ile)-lysidine/2-thiocytidine synthase N-terminal" evidence="8">
    <location>
        <begin position="193"/>
        <end position="279"/>
    </location>
</feature>
<evidence type="ECO:0000259" key="8">
    <source>
        <dbReference type="Pfam" id="PF01171"/>
    </source>
</evidence>
<dbReference type="InterPro" id="IPR014729">
    <property type="entry name" value="Rossmann-like_a/b/a_fold"/>
</dbReference>
<dbReference type="EC" id="6.3.4.19" evidence="1"/>
<evidence type="ECO:0000256" key="1">
    <source>
        <dbReference type="ARBA" id="ARBA00013267"/>
    </source>
</evidence>
<comment type="caution">
    <text evidence="9">The sequence shown here is derived from an EMBL/GenBank/DDBJ whole genome shotgun (WGS) entry which is preliminary data.</text>
</comment>
<dbReference type="SUPFAM" id="SSF52402">
    <property type="entry name" value="Adenine nucleotide alpha hydrolases-like"/>
    <property type="match status" value="1"/>
</dbReference>
<keyword evidence="3" id="KW-0819">tRNA processing</keyword>
<evidence type="ECO:0000256" key="2">
    <source>
        <dbReference type="ARBA" id="ARBA00022598"/>
    </source>
</evidence>
<protein>
    <recommendedName>
        <fullName evidence="1">tRNA(Ile)-lysidine synthetase</fullName>
        <ecNumber evidence="1">6.3.4.19</ecNumber>
    </recommendedName>
</protein>
<evidence type="ECO:0000256" key="5">
    <source>
        <dbReference type="ARBA" id="ARBA00022840"/>
    </source>
</evidence>
<evidence type="ECO:0000256" key="3">
    <source>
        <dbReference type="ARBA" id="ARBA00022694"/>
    </source>
</evidence>
<dbReference type="GO" id="GO:0005524">
    <property type="term" value="F:ATP binding"/>
    <property type="evidence" value="ECO:0007669"/>
    <property type="project" value="UniProtKB-KW"/>
</dbReference>
<dbReference type="NCBIfam" id="TIGR02432">
    <property type="entry name" value="lysidine_TilS_N"/>
    <property type="match status" value="1"/>
</dbReference>
<dbReference type="Gene3D" id="3.40.50.620">
    <property type="entry name" value="HUPs"/>
    <property type="match status" value="1"/>
</dbReference>
<feature type="domain" description="tRNA(Ile)-lysidine/2-thiocytidine synthase N-terminal" evidence="8">
    <location>
        <begin position="90"/>
        <end position="171"/>
    </location>
</feature>
<evidence type="ECO:0000256" key="7">
    <source>
        <dbReference type="SAM" id="Coils"/>
    </source>
</evidence>
<evidence type="ECO:0000313" key="9">
    <source>
        <dbReference type="EMBL" id="CAB9530442.1"/>
    </source>
</evidence>
<evidence type="ECO:0000256" key="6">
    <source>
        <dbReference type="ARBA" id="ARBA00048539"/>
    </source>
</evidence>
<organism evidence="9 10">
    <name type="scientific">Seminavis robusta</name>
    <dbReference type="NCBI Taxonomy" id="568900"/>
    <lineage>
        <taxon>Eukaryota</taxon>
        <taxon>Sar</taxon>
        <taxon>Stramenopiles</taxon>
        <taxon>Ochrophyta</taxon>
        <taxon>Bacillariophyta</taxon>
        <taxon>Bacillariophyceae</taxon>
        <taxon>Bacillariophycidae</taxon>
        <taxon>Naviculales</taxon>
        <taxon>Naviculaceae</taxon>
        <taxon>Seminavis</taxon>
    </lineage>
</organism>
<dbReference type="GO" id="GO:0032267">
    <property type="term" value="F:tRNA(Ile)-lysidine synthase activity"/>
    <property type="evidence" value="ECO:0007669"/>
    <property type="project" value="UniProtKB-EC"/>
</dbReference>
<dbReference type="EMBL" id="CAICTM010002882">
    <property type="protein sequence ID" value="CAB9530442.1"/>
    <property type="molecule type" value="Genomic_DNA"/>
</dbReference>
<dbReference type="PANTHER" id="PTHR43033:SF1">
    <property type="entry name" value="TRNA(ILE)-LYSIDINE SYNTHASE-RELATED"/>
    <property type="match status" value="1"/>
</dbReference>
<evidence type="ECO:0000313" key="10">
    <source>
        <dbReference type="Proteomes" id="UP001153069"/>
    </source>
</evidence>
<keyword evidence="5" id="KW-0067">ATP-binding</keyword>
<dbReference type="InterPro" id="IPR012795">
    <property type="entry name" value="tRNA_Ile_lys_synt_N"/>
</dbReference>
<accession>A0A9N8HYJ6</accession>
<dbReference type="InterPro" id="IPR012094">
    <property type="entry name" value="tRNA_Ile_lys_synt"/>
</dbReference>
<dbReference type="AlphaFoldDB" id="A0A9N8HYJ6"/>
<keyword evidence="7" id="KW-0175">Coiled coil</keyword>
<dbReference type="HAMAP" id="MF_01161">
    <property type="entry name" value="tRNA_Ile_lys_synt"/>
    <property type="match status" value="1"/>
</dbReference>